<evidence type="ECO:0000313" key="1">
    <source>
        <dbReference type="EMBL" id="KAJ3493886.1"/>
    </source>
</evidence>
<gene>
    <name evidence="1" type="ORF">NLG97_g4445</name>
</gene>
<sequence length="520" mass="57865">MQPSTEHAQNSVDATSRDGEGVGTELTDKGTIRQKRWAPRGRTGCLTCRARRVKCDEGKPACRRCLSRGLYCRGYESVTPATIPIALQAPPQNEDDQDDIHARIMIQKFMIYGVNGHEPEPPDWELMEAARYYLHHIARHRQEQLMTQETVLPPCHGRNRAIFLLDVSSHRIAIAYKSGGRQIKANEKSSIGGACASHSRQMVFILSIINAGIRGDLAVCDNARALRGIFTILLFDLMVDARVWHAHILGYLALVQHMGGVRAVMSQNDKYIDLTQRSVLTIALVINTTSPASNQLRGFEAYTDNDVIKLVNAFPRPGFPFPPLLIIALKNLTQLRVRVAEASCTKQDVDITVRSLFRNVNACSAEVWAKTMDFEIQKVAATFAGIFQAAVLLYGILSLPRSAIASWAIASGHPVEKNMTIYECVRVSHRRKLLKLLYAYKDTFRSLLALNWPLAVAGASLGGDGNTEDRDFISESLLDIWKNPLSQCGPILCLEKLRAFWASGKTAWDDCFYEPTPSLA</sequence>
<keyword evidence="2" id="KW-1185">Reference proteome</keyword>
<reference evidence="1" key="1">
    <citation type="submission" date="2022-07" db="EMBL/GenBank/DDBJ databases">
        <title>Genome Sequence of Lecanicillium saksenae.</title>
        <authorList>
            <person name="Buettner E."/>
        </authorList>
    </citation>
    <scope>NUCLEOTIDE SEQUENCE</scope>
    <source>
        <strain evidence="1">VT-O1</strain>
    </source>
</reference>
<evidence type="ECO:0000313" key="2">
    <source>
        <dbReference type="Proteomes" id="UP001148737"/>
    </source>
</evidence>
<dbReference type="Proteomes" id="UP001148737">
    <property type="component" value="Unassembled WGS sequence"/>
</dbReference>
<protein>
    <submittedName>
        <fullName evidence="1">Uncharacterized protein</fullName>
    </submittedName>
</protein>
<proteinExistence type="predicted"/>
<organism evidence="1 2">
    <name type="scientific">Lecanicillium saksenae</name>
    <dbReference type="NCBI Taxonomy" id="468837"/>
    <lineage>
        <taxon>Eukaryota</taxon>
        <taxon>Fungi</taxon>
        <taxon>Dikarya</taxon>
        <taxon>Ascomycota</taxon>
        <taxon>Pezizomycotina</taxon>
        <taxon>Sordariomycetes</taxon>
        <taxon>Hypocreomycetidae</taxon>
        <taxon>Hypocreales</taxon>
        <taxon>Cordycipitaceae</taxon>
        <taxon>Lecanicillium</taxon>
    </lineage>
</organism>
<accession>A0ACC1QVF9</accession>
<comment type="caution">
    <text evidence="1">The sequence shown here is derived from an EMBL/GenBank/DDBJ whole genome shotgun (WGS) entry which is preliminary data.</text>
</comment>
<name>A0ACC1QVF9_9HYPO</name>
<dbReference type="EMBL" id="JANAKD010000438">
    <property type="protein sequence ID" value="KAJ3493886.1"/>
    <property type="molecule type" value="Genomic_DNA"/>
</dbReference>